<dbReference type="Gene3D" id="3.40.50.150">
    <property type="entry name" value="Vaccinia Virus protein VP39"/>
    <property type="match status" value="1"/>
</dbReference>
<gene>
    <name evidence="2" type="ORF">Ade02nite_73330</name>
</gene>
<keyword evidence="3" id="KW-1185">Reference proteome</keyword>
<dbReference type="RefSeq" id="WP_203773861.1">
    <property type="nucleotide sequence ID" value="NZ_BAAABO010000027.1"/>
</dbReference>
<name>A0ABQ3YFD9_9ACTN</name>
<dbReference type="GO" id="GO:0008168">
    <property type="term" value="F:methyltransferase activity"/>
    <property type="evidence" value="ECO:0007669"/>
    <property type="project" value="UniProtKB-KW"/>
</dbReference>
<dbReference type="Pfam" id="PF13649">
    <property type="entry name" value="Methyltransf_25"/>
    <property type="match status" value="1"/>
</dbReference>
<evidence type="ECO:0000313" key="3">
    <source>
        <dbReference type="Proteomes" id="UP000609879"/>
    </source>
</evidence>
<proteinExistence type="predicted"/>
<dbReference type="SUPFAM" id="SSF53335">
    <property type="entry name" value="S-adenosyl-L-methionine-dependent methyltransferases"/>
    <property type="match status" value="1"/>
</dbReference>
<sequence length="265" mass="28436">MSAATYAATVDHFDHPALSFWDRFGRRTVGRIGLRAGDRVLDACCGTGASALPAAHAVGDSGRVLGVDLAEPALALARSKARAQGLTNVEFRVADMEHTRLPSASFDAVICVFGIFFLPDMPAALGELWRLVRPGGTLAVTVWGSAFLEPATTAFWTAVATERLDLVGAFHPWTRVTDPAILSGLFRQAGAATPAVEAEPGTHELAGPEDWWTIVLGTGYRATVEQLTPAAALRVRTATTAWLRRHEVRRLETNVVYAHARKPAT</sequence>
<reference evidence="2 3" key="1">
    <citation type="submission" date="2021-01" db="EMBL/GenBank/DDBJ databases">
        <title>Whole genome shotgun sequence of Actinoplanes deccanensis NBRC 13994.</title>
        <authorList>
            <person name="Komaki H."/>
            <person name="Tamura T."/>
        </authorList>
    </citation>
    <scope>NUCLEOTIDE SEQUENCE [LARGE SCALE GENOMIC DNA]</scope>
    <source>
        <strain evidence="2 3">NBRC 13994</strain>
    </source>
</reference>
<keyword evidence="2" id="KW-0489">Methyltransferase</keyword>
<protein>
    <submittedName>
        <fullName evidence="2">Methyltransferase</fullName>
    </submittedName>
</protein>
<dbReference type="EMBL" id="BOMI01000148">
    <property type="protein sequence ID" value="GID78692.1"/>
    <property type="molecule type" value="Genomic_DNA"/>
</dbReference>
<dbReference type="PANTHER" id="PTHR42912">
    <property type="entry name" value="METHYLTRANSFERASE"/>
    <property type="match status" value="1"/>
</dbReference>
<organism evidence="2 3">
    <name type="scientific">Paractinoplanes deccanensis</name>
    <dbReference type="NCBI Taxonomy" id="113561"/>
    <lineage>
        <taxon>Bacteria</taxon>
        <taxon>Bacillati</taxon>
        <taxon>Actinomycetota</taxon>
        <taxon>Actinomycetes</taxon>
        <taxon>Micromonosporales</taxon>
        <taxon>Micromonosporaceae</taxon>
        <taxon>Paractinoplanes</taxon>
    </lineage>
</organism>
<dbReference type="InterPro" id="IPR004033">
    <property type="entry name" value="UbiE/COQ5_MeTrFase"/>
</dbReference>
<accession>A0ABQ3YFD9</accession>
<dbReference type="Proteomes" id="UP000609879">
    <property type="component" value="Unassembled WGS sequence"/>
</dbReference>
<dbReference type="CDD" id="cd02440">
    <property type="entry name" value="AdoMet_MTases"/>
    <property type="match status" value="1"/>
</dbReference>
<feature type="domain" description="Methyltransferase" evidence="1">
    <location>
        <begin position="40"/>
        <end position="136"/>
    </location>
</feature>
<dbReference type="PROSITE" id="PS51608">
    <property type="entry name" value="SAM_MT_UBIE"/>
    <property type="match status" value="1"/>
</dbReference>
<comment type="caution">
    <text evidence="2">The sequence shown here is derived from an EMBL/GenBank/DDBJ whole genome shotgun (WGS) entry which is preliminary data.</text>
</comment>
<dbReference type="InterPro" id="IPR029063">
    <property type="entry name" value="SAM-dependent_MTases_sf"/>
</dbReference>
<dbReference type="InterPro" id="IPR050508">
    <property type="entry name" value="Methyltransf_Superfamily"/>
</dbReference>
<dbReference type="InterPro" id="IPR041698">
    <property type="entry name" value="Methyltransf_25"/>
</dbReference>
<evidence type="ECO:0000313" key="2">
    <source>
        <dbReference type="EMBL" id="GID78692.1"/>
    </source>
</evidence>
<dbReference type="GO" id="GO:0032259">
    <property type="term" value="P:methylation"/>
    <property type="evidence" value="ECO:0007669"/>
    <property type="project" value="UniProtKB-KW"/>
</dbReference>
<evidence type="ECO:0000259" key="1">
    <source>
        <dbReference type="Pfam" id="PF13649"/>
    </source>
</evidence>
<keyword evidence="2" id="KW-0808">Transferase</keyword>